<dbReference type="HOGENOM" id="CLU_1752058_0_0_1"/>
<reference evidence="3" key="1">
    <citation type="submission" date="2011-08" db="EMBL/GenBank/DDBJ databases">
        <authorList>
            <person name="Rombauts S."/>
        </authorList>
    </citation>
    <scope>NUCLEOTIDE SEQUENCE</scope>
    <source>
        <strain evidence="3">London</strain>
    </source>
</reference>
<proteinExistence type="predicted"/>
<feature type="compositionally biased region" description="Basic and acidic residues" evidence="1">
    <location>
        <begin position="67"/>
        <end position="76"/>
    </location>
</feature>
<feature type="region of interest" description="Disordered" evidence="1">
    <location>
        <begin position="66"/>
        <end position="127"/>
    </location>
</feature>
<sequence>MITGNMMGKVKSFNIGKKQLTKKELEKQKKEQEEKDAAKVYQEFVETFEKPAAAGQVFVLGSVMNSGHEEGKDSSKVYKPTKLQELSDKKKMNTMHYGSAPTSSASSPKMEKLGKKKEKEKKKSNLELFKEELRQLQEEREERLRLKIH</sequence>
<evidence type="ECO:0000313" key="3">
    <source>
        <dbReference type="Proteomes" id="UP000015104"/>
    </source>
</evidence>
<keyword evidence="3" id="KW-1185">Reference proteome</keyword>
<dbReference type="eggNOG" id="KOG0151">
    <property type="taxonomic scope" value="Eukaryota"/>
</dbReference>
<accession>T1KQ36</accession>
<feature type="region of interest" description="Disordered" evidence="1">
    <location>
        <begin position="17"/>
        <end position="36"/>
    </location>
</feature>
<evidence type="ECO:0000313" key="2">
    <source>
        <dbReference type="EnsemblMetazoa" id="tetur17g02720.1"/>
    </source>
</evidence>
<protein>
    <submittedName>
        <fullName evidence="2">Uncharacterized protein</fullName>
    </submittedName>
</protein>
<evidence type="ECO:0000256" key="1">
    <source>
        <dbReference type="SAM" id="MobiDB-lite"/>
    </source>
</evidence>
<feature type="compositionally biased region" description="Basic and acidic residues" evidence="1">
    <location>
        <begin position="21"/>
        <end position="36"/>
    </location>
</feature>
<dbReference type="STRING" id="32264.T1KQ36"/>
<dbReference type="EMBL" id="CAEY01000344">
    <property type="status" value="NOT_ANNOTATED_CDS"/>
    <property type="molecule type" value="Genomic_DNA"/>
</dbReference>
<organism evidence="2 3">
    <name type="scientific">Tetranychus urticae</name>
    <name type="common">Two-spotted spider mite</name>
    <dbReference type="NCBI Taxonomy" id="32264"/>
    <lineage>
        <taxon>Eukaryota</taxon>
        <taxon>Metazoa</taxon>
        <taxon>Ecdysozoa</taxon>
        <taxon>Arthropoda</taxon>
        <taxon>Chelicerata</taxon>
        <taxon>Arachnida</taxon>
        <taxon>Acari</taxon>
        <taxon>Acariformes</taxon>
        <taxon>Trombidiformes</taxon>
        <taxon>Prostigmata</taxon>
        <taxon>Eleutherengona</taxon>
        <taxon>Raphignathae</taxon>
        <taxon>Tetranychoidea</taxon>
        <taxon>Tetranychidae</taxon>
        <taxon>Tetranychus</taxon>
    </lineage>
</organism>
<name>T1KQ36_TETUR</name>
<reference evidence="2" key="2">
    <citation type="submission" date="2015-06" db="UniProtKB">
        <authorList>
            <consortium name="EnsemblMetazoa"/>
        </authorList>
    </citation>
    <scope>IDENTIFICATION</scope>
</reference>
<dbReference type="EnsemblMetazoa" id="tetur17g02720.1">
    <property type="protein sequence ID" value="tetur17g02720.1"/>
    <property type="gene ID" value="tetur17g02720"/>
</dbReference>
<dbReference type="AlphaFoldDB" id="T1KQ36"/>
<dbReference type="Proteomes" id="UP000015104">
    <property type="component" value="Unassembled WGS sequence"/>
</dbReference>